<dbReference type="PANTHER" id="PTHR35841:SF1">
    <property type="entry name" value="PHOSPHONATES-BINDING PERIPLASMIC PROTEIN"/>
    <property type="match status" value="1"/>
</dbReference>
<dbReference type="GO" id="GO:0043190">
    <property type="term" value="C:ATP-binding cassette (ABC) transporter complex"/>
    <property type="evidence" value="ECO:0007669"/>
    <property type="project" value="InterPro"/>
</dbReference>
<dbReference type="Pfam" id="PF12974">
    <property type="entry name" value="Phosphonate-bd"/>
    <property type="match status" value="1"/>
</dbReference>
<keyword evidence="2 3" id="KW-0732">Signal</keyword>
<dbReference type="AlphaFoldDB" id="A0A9J7APL5"/>
<gene>
    <name evidence="4" type="primary">phnD</name>
    <name evidence="4" type="ORF">NUH88_15790</name>
</gene>
<keyword evidence="5" id="KW-1185">Reference proteome</keyword>
<dbReference type="KEGG" id="naci:NUH88_15790"/>
<name>A0A9J7APL5_9PROT</name>
<evidence type="ECO:0000256" key="3">
    <source>
        <dbReference type="SAM" id="SignalP"/>
    </source>
</evidence>
<sequence length="304" mass="31881">MRQAFKRAMSTAAALGVVAGLMLSGQAPAAESLKIGILGGMAVENGFEAQECLMRDLADRLGLPVTVNAFASGKALHDALIAGEVDVASLSPRAYSALWRASAAAVQPVLAPSGRGGSKGYRAVALSLPQSDITTLDALKGREIGFADHRSLPGYFVPSVALERDGFKTENEVRTVQFSGGHHANLTALESGAIDAAFTWVTDSGKAASDPLQSFKSGTEGSPFVEVWRSSLMPNGPIVLRKALAEDVKQVVTDRMAHIGETAPDCLAAAFGRPITGLFPVDHADYETFIEADLKRISLSVASN</sequence>
<dbReference type="PANTHER" id="PTHR35841">
    <property type="entry name" value="PHOSPHONATES-BINDING PERIPLASMIC PROTEIN"/>
    <property type="match status" value="1"/>
</dbReference>
<dbReference type="InterPro" id="IPR005770">
    <property type="entry name" value="PhnD"/>
</dbReference>
<dbReference type="SUPFAM" id="SSF53850">
    <property type="entry name" value="Periplasmic binding protein-like II"/>
    <property type="match status" value="1"/>
</dbReference>
<accession>A0A9J7APL5</accession>
<organism evidence="4 5">
    <name type="scientific">Nisaea acidiphila</name>
    <dbReference type="NCBI Taxonomy" id="1862145"/>
    <lineage>
        <taxon>Bacteria</taxon>
        <taxon>Pseudomonadati</taxon>
        <taxon>Pseudomonadota</taxon>
        <taxon>Alphaproteobacteria</taxon>
        <taxon>Rhodospirillales</taxon>
        <taxon>Thalassobaculaceae</taxon>
        <taxon>Nisaea</taxon>
    </lineage>
</organism>
<dbReference type="NCBIfam" id="TIGR01098">
    <property type="entry name" value="3A0109s03R"/>
    <property type="match status" value="1"/>
</dbReference>
<dbReference type="GO" id="GO:0055085">
    <property type="term" value="P:transmembrane transport"/>
    <property type="evidence" value="ECO:0007669"/>
    <property type="project" value="InterPro"/>
</dbReference>
<dbReference type="Gene3D" id="3.40.190.10">
    <property type="entry name" value="Periplasmic binding protein-like II"/>
    <property type="match status" value="2"/>
</dbReference>
<evidence type="ECO:0000313" key="5">
    <source>
        <dbReference type="Proteomes" id="UP001060336"/>
    </source>
</evidence>
<reference evidence="4" key="1">
    <citation type="submission" date="2022-08" db="EMBL/GenBank/DDBJ databases">
        <title>Nisaea acidiphila sp. nov., isolated from a marine algal debris and emended description of the genus Nisaea Urios et al. 2008.</title>
        <authorList>
            <person name="Kwon K."/>
        </authorList>
    </citation>
    <scope>NUCLEOTIDE SEQUENCE</scope>
    <source>
        <strain evidence="4">MEBiC11861</strain>
    </source>
</reference>
<feature type="chain" id="PRO_5039935986" evidence="3">
    <location>
        <begin position="30"/>
        <end position="304"/>
    </location>
</feature>
<dbReference type="EMBL" id="CP102480">
    <property type="protein sequence ID" value="UUX48858.1"/>
    <property type="molecule type" value="Genomic_DNA"/>
</dbReference>
<proteinExistence type="inferred from homology"/>
<dbReference type="RefSeq" id="WP_257767360.1">
    <property type="nucleotide sequence ID" value="NZ_CP102480.1"/>
</dbReference>
<comment type="similarity">
    <text evidence="1">Belongs to the phosphate/phosphite/phosphonate binding protein family.</text>
</comment>
<dbReference type="Proteomes" id="UP001060336">
    <property type="component" value="Chromosome"/>
</dbReference>
<evidence type="ECO:0000256" key="1">
    <source>
        <dbReference type="ARBA" id="ARBA00007162"/>
    </source>
</evidence>
<evidence type="ECO:0000256" key="2">
    <source>
        <dbReference type="ARBA" id="ARBA00022729"/>
    </source>
</evidence>
<protein>
    <submittedName>
        <fullName evidence="4">Phosphate/phosphite/phosphonate ABC transporter substrate-binding protein</fullName>
    </submittedName>
</protein>
<evidence type="ECO:0000313" key="4">
    <source>
        <dbReference type="EMBL" id="UUX48858.1"/>
    </source>
</evidence>
<feature type="signal peptide" evidence="3">
    <location>
        <begin position="1"/>
        <end position="29"/>
    </location>
</feature>